<feature type="transmembrane region" description="Helical" evidence="2">
    <location>
        <begin position="12"/>
        <end position="33"/>
    </location>
</feature>
<dbReference type="AlphaFoldDB" id="A0A9P0HP14"/>
<keyword evidence="2" id="KW-0812">Transmembrane</keyword>
<dbReference type="Proteomes" id="UP001152798">
    <property type="component" value="Chromosome 6"/>
</dbReference>
<protein>
    <submittedName>
        <fullName evidence="3">Uncharacterized protein</fullName>
    </submittedName>
</protein>
<name>A0A9P0HP14_NEZVI</name>
<proteinExistence type="predicted"/>
<evidence type="ECO:0000256" key="2">
    <source>
        <dbReference type="SAM" id="Phobius"/>
    </source>
</evidence>
<keyword evidence="2" id="KW-0472">Membrane</keyword>
<organism evidence="3 4">
    <name type="scientific">Nezara viridula</name>
    <name type="common">Southern green stink bug</name>
    <name type="synonym">Cimex viridulus</name>
    <dbReference type="NCBI Taxonomy" id="85310"/>
    <lineage>
        <taxon>Eukaryota</taxon>
        <taxon>Metazoa</taxon>
        <taxon>Ecdysozoa</taxon>
        <taxon>Arthropoda</taxon>
        <taxon>Hexapoda</taxon>
        <taxon>Insecta</taxon>
        <taxon>Pterygota</taxon>
        <taxon>Neoptera</taxon>
        <taxon>Paraneoptera</taxon>
        <taxon>Hemiptera</taxon>
        <taxon>Heteroptera</taxon>
        <taxon>Panheteroptera</taxon>
        <taxon>Pentatomomorpha</taxon>
        <taxon>Pentatomoidea</taxon>
        <taxon>Pentatomidae</taxon>
        <taxon>Pentatominae</taxon>
        <taxon>Nezara</taxon>
    </lineage>
</organism>
<keyword evidence="2" id="KW-1133">Transmembrane helix</keyword>
<keyword evidence="4" id="KW-1185">Reference proteome</keyword>
<accession>A0A9P0HP14</accession>
<gene>
    <name evidence="3" type="ORF">NEZAVI_LOCUS13723</name>
</gene>
<feature type="region of interest" description="Disordered" evidence="1">
    <location>
        <begin position="56"/>
        <end position="81"/>
    </location>
</feature>
<dbReference type="EMBL" id="OV725082">
    <property type="protein sequence ID" value="CAH1405528.1"/>
    <property type="molecule type" value="Genomic_DNA"/>
</dbReference>
<reference evidence="3" key="1">
    <citation type="submission" date="2022-01" db="EMBL/GenBank/DDBJ databases">
        <authorList>
            <person name="King R."/>
        </authorList>
    </citation>
    <scope>NUCLEOTIDE SEQUENCE</scope>
</reference>
<sequence length="92" mass="10248">MEPDRKNRIIPGSLLLGTLLGGVVTFGTLAYLMTRTGDKNGVFNVLRGMLKKRLFGGEQQSESSRSSSAFFPDLKNPRKTFFDDPTFFAKVE</sequence>
<evidence type="ECO:0000256" key="1">
    <source>
        <dbReference type="SAM" id="MobiDB-lite"/>
    </source>
</evidence>
<evidence type="ECO:0000313" key="4">
    <source>
        <dbReference type="Proteomes" id="UP001152798"/>
    </source>
</evidence>
<evidence type="ECO:0000313" key="3">
    <source>
        <dbReference type="EMBL" id="CAH1405528.1"/>
    </source>
</evidence>
<feature type="compositionally biased region" description="Low complexity" evidence="1">
    <location>
        <begin position="58"/>
        <end position="68"/>
    </location>
</feature>